<evidence type="ECO:0000313" key="4">
    <source>
        <dbReference type="Proteomes" id="UP000078550"/>
    </source>
</evidence>
<dbReference type="EMBL" id="FLRE01001777">
    <property type="protein sequence ID" value="SBT57234.1"/>
    <property type="molecule type" value="Genomic_DNA"/>
</dbReference>
<evidence type="ECO:0000313" key="5">
    <source>
        <dbReference type="Proteomes" id="UP000078555"/>
    </source>
</evidence>
<gene>
    <name evidence="2" type="ORF">POVWA1_033990</name>
    <name evidence="3" type="ORF">POVWA2_078120</name>
</gene>
<reference evidence="2" key="2">
    <citation type="submission" date="2016-05" db="EMBL/GenBank/DDBJ databases">
        <authorList>
            <person name="Lavstsen T."/>
            <person name="Jespersen J.S."/>
        </authorList>
    </citation>
    <scope>NUCLEOTIDE SEQUENCE [LARGE SCALE GENOMIC DNA]</scope>
</reference>
<name>A0A1A8YZ40_PLAOA</name>
<proteinExistence type="predicted"/>
<dbReference type="AlphaFoldDB" id="A0A1A8YZ40"/>
<keyword evidence="1" id="KW-0472">Membrane</keyword>
<reference evidence="4 5" key="1">
    <citation type="submission" date="2016-05" db="EMBL/GenBank/DDBJ databases">
        <authorList>
            <person name="Naeem Raeece"/>
        </authorList>
    </citation>
    <scope>NUCLEOTIDE SEQUENCE [LARGE SCALE GENOMIC DNA]</scope>
</reference>
<keyword evidence="5" id="KW-1185">Reference proteome</keyword>
<dbReference type="Proteomes" id="UP000078550">
    <property type="component" value="Unassembled WGS sequence"/>
</dbReference>
<keyword evidence="1" id="KW-0812">Transmembrane</keyword>
<evidence type="ECO:0000313" key="2">
    <source>
        <dbReference type="EMBL" id="SBT36720.1"/>
    </source>
</evidence>
<evidence type="ECO:0000256" key="1">
    <source>
        <dbReference type="SAM" id="Phobius"/>
    </source>
</evidence>
<evidence type="ECO:0000313" key="3">
    <source>
        <dbReference type="EMBL" id="SBT57234.1"/>
    </source>
</evidence>
<protein>
    <submittedName>
        <fullName evidence="2">PIR Superfamily Protein</fullName>
    </submittedName>
</protein>
<dbReference type="EMBL" id="FLRD01000099">
    <property type="protein sequence ID" value="SBT36720.1"/>
    <property type="molecule type" value="Genomic_DNA"/>
</dbReference>
<organism evidence="2 5">
    <name type="scientific">Plasmodium ovale wallikeri</name>
    <dbReference type="NCBI Taxonomy" id="864142"/>
    <lineage>
        <taxon>Eukaryota</taxon>
        <taxon>Sar</taxon>
        <taxon>Alveolata</taxon>
        <taxon>Apicomplexa</taxon>
        <taxon>Aconoidasida</taxon>
        <taxon>Haemosporida</taxon>
        <taxon>Plasmodiidae</taxon>
        <taxon>Plasmodium</taxon>
        <taxon>Plasmodium (Plasmodium)</taxon>
    </lineage>
</organism>
<feature type="transmembrane region" description="Helical" evidence="1">
    <location>
        <begin position="243"/>
        <end position="262"/>
    </location>
</feature>
<sequence length="315" mass="37361">MGSSAIDDMESILKELPSYAIYEQFSKLFNEKFCQENFTKLLKLQDQNSNITEFCHNISGIIQHMSKNKEGNYISENCAYVNFYIYDRIKIKFNPYSEVVNNILRDIYLEWYLMNLKLLENKCSFKYHYNNNEIEEWNDMKIIYDYTKNYNYIKDNTNDYDTCKKYEKYLNKVKTIYEKKNSECCNKDNGQCKIYSFECKTIKHPDMLLQKINCPGLAKDNSRETQADRNNASSDNGPLKTSMVAIGPFIGILVSFFFFYKFSPLGPWLRNKIHQNINIKHISDQEDTKKSLAYTTEYAYINSDDMKYNISYQHV</sequence>
<dbReference type="Pfam" id="PF05795">
    <property type="entry name" value="Plasmodium_Vir"/>
    <property type="match status" value="2"/>
</dbReference>
<dbReference type="InterPro" id="IPR008780">
    <property type="entry name" value="Plasmodium_Vir"/>
</dbReference>
<dbReference type="Proteomes" id="UP000078555">
    <property type="component" value="Unassembled WGS sequence"/>
</dbReference>
<accession>A0A1A8YZ40</accession>
<keyword evidence="1" id="KW-1133">Transmembrane helix</keyword>